<evidence type="ECO:0000256" key="2">
    <source>
        <dbReference type="ARBA" id="ARBA00023172"/>
    </source>
</evidence>
<accession>A0ABU3R366</accession>
<keyword evidence="1 4" id="KW-0227">DNA damage</keyword>
<evidence type="ECO:0000256" key="3">
    <source>
        <dbReference type="ARBA" id="ARBA00023204"/>
    </source>
</evidence>
<comment type="function">
    <text evidence="4">Involved in DNA repair and RecF pathway recombination.</text>
</comment>
<dbReference type="PANTHER" id="PTHR33991:SF1">
    <property type="entry name" value="DNA REPAIR PROTEIN RECO"/>
    <property type="match status" value="1"/>
</dbReference>
<name>A0ABU3R366_9GAMM</name>
<dbReference type="NCBIfam" id="TIGR00613">
    <property type="entry name" value="reco"/>
    <property type="match status" value="1"/>
</dbReference>
<dbReference type="InterPro" id="IPR022572">
    <property type="entry name" value="DNA_rep/recomb_RecO_N"/>
</dbReference>
<evidence type="ECO:0000256" key="1">
    <source>
        <dbReference type="ARBA" id="ARBA00022763"/>
    </source>
</evidence>
<dbReference type="InterPro" id="IPR003717">
    <property type="entry name" value="RecO"/>
</dbReference>
<comment type="caution">
    <text evidence="6">The sequence shown here is derived from an EMBL/GenBank/DDBJ whole genome shotgun (WGS) entry which is preliminary data.</text>
</comment>
<dbReference type="Pfam" id="PF11967">
    <property type="entry name" value="RecO_N"/>
    <property type="match status" value="1"/>
</dbReference>
<dbReference type="Proteomes" id="UP001257914">
    <property type="component" value="Unassembled WGS sequence"/>
</dbReference>
<dbReference type="Pfam" id="PF02565">
    <property type="entry name" value="RecO_C"/>
    <property type="match status" value="1"/>
</dbReference>
<organism evidence="6 7">
    <name type="scientific">Psychrosphaera aquimarina</name>
    <dbReference type="NCBI Taxonomy" id="2044854"/>
    <lineage>
        <taxon>Bacteria</taxon>
        <taxon>Pseudomonadati</taxon>
        <taxon>Pseudomonadota</taxon>
        <taxon>Gammaproteobacteria</taxon>
        <taxon>Alteromonadales</taxon>
        <taxon>Pseudoalteromonadaceae</taxon>
        <taxon>Psychrosphaera</taxon>
    </lineage>
</organism>
<dbReference type="RefSeq" id="WP_216056254.1">
    <property type="nucleotide sequence ID" value="NZ_JAWCUA010000010.1"/>
</dbReference>
<evidence type="ECO:0000259" key="5">
    <source>
        <dbReference type="Pfam" id="PF11967"/>
    </source>
</evidence>
<reference evidence="6 7" key="1">
    <citation type="submission" date="2023-10" db="EMBL/GenBank/DDBJ databases">
        <title>Psychrosphaera aquimaarina strain SW33 isolated from seawater.</title>
        <authorList>
            <person name="Bayburt H."/>
            <person name="Kim J.M."/>
            <person name="Choi B.J."/>
            <person name="Jeon C.O."/>
        </authorList>
    </citation>
    <scope>NUCLEOTIDE SEQUENCE [LARGE SCALE GENOMIC DNA]</scope>
    <source>
        <strain evidence="6 7">KCTC 52743</strain>
    </source>
</reference>
<dbReference type="EMBL" id="JAWCUA010000010">
    <property type="protein sequence ID" value="MDU0113922.1"/>
    <property type="molecule type" value="Genomic_DNA"/>
</dbReference>
<evidence type="ECO:0000313" key="6">
    <source>
        <dbReference type="EMBL" id="MDU0113922.1"/>
    </source>
</evidence>
<keyword evidence="7" id="KW-1185">Reference proteome</keyword>
<gene>
    <name evidence="4 6" type="primary">recO</name>
    <name evidence="6" type="ORF">RT723_13115</name>
</gene>
<sequence>MLAELESKQAFILHTRAFKENQLIIEFLVEGEGRVSIIASKGGKKNTARTALLQPFRPLIIKYKQGRGLHSLKSIDINSTSSDIRLKSKSLFCGFYLNEVLCRLCKSDAQYDELFPLYNYALSHLQHSSERGVDSQSGMYLEAILRQFEYRLLVMLGYGISFDYDLHSEADIKADKYYELLAGSGFVYSNNPQRAIIGSELIGIDKFLNTDLEIDKLSAQQLKLAKLILRACLHRHLGDKPLKSRELFRK</sequence>
<evidence type="ECO:0000313" key="7">
    <source>
        <dbReference type="Proteomes" id="UP001257914"/>
    </source>
</evidence>
<evidence type="ECO:0000256" key="4">
    <source>
        <dbReference type="HAMAP-Rule" id="MF_00201"/>
    </source>
</evidence>
<feature type="domain" description="DNA replication/recombination mediator RecO N-terminal" evidence="5">
    <location>
        <begin position="7"/>
        <end position="77"/>
    </location>
</feature>
<comment type="similarity">
    <text evidence="4">Belongs to the RecO family.</text>
</comment>
<proteinExistence type="inferred from homology"/>
<keyword evidence="3 4" id="KW-0234">DNA repair</keyword>
<dbReference type="PANTHER" id="PTHR33991">
    <property type="entry name" value="DNA REPAIR PROTEIN RECO"/>
    <property type="match status" value="1"/>
</dbReference>
<protein>
    <recommendedName>
        <fullName evidence="4">DNA repair protein RecO</fullName>
    </recommendedName>
    <alternativeName>
        <fullName evidence="4">Recombination protein O</fullName>
    </alternativeName>
</protein>
<keyword evidence="2 4" id="KW-0233">DNA recombination</keyword>
<dbReference type="HAMAP" id="MF_00201">
    <property type="entry name" value="RecO"/>
    <property type="match status" value="1"/>
</dbReference>